<dbReference type="Pfam" id="PF01850">
    <property type="entry name" value="PIN"/>
    <property type="match status" value="1"/>
</dbReference>
<dbReference type="InterPro" id="IPR041705">
    <property type="entry name" value="PIN_Sll0205"/>
</dbReference>
<sequence>MKVLLDTHIAIWASLNDPRLSAKARSMIAEPSNEIYVSAASVWEISIKAGLGKLDLFNGGQAAAVFRLCGYKLLDVTAAHACAVDNLPAFANHKDPFDRMLVAQALQEAMVLLTDDARLPQYHPILIVAA</sequence>
<evidence type="ECO:0000313" key="2">
    <source>
        <dbReference type="EMBL" id="QOT79796.1"/>
    </source>
</evidence>
<dbReference type="Gene3D" id="3.40.50.1010">
    <property type="entry name" value="5'-nuclease"/>
    <property type="match status" value="1"/>
</dbReference>
<dbReference type="InterPro" id="IPR002716">
    <property type="entry name" value="PIN_dom"/>
</dbReference>
<proteinExistence type="predicted"/>
<dbReference type="InterPro" id="IPR052919">
    <property type="entry name" value="TA_system_RNase"/>
</dbReference>
<dbReference type="GeneID" id="98406098"/>
<dbReference type="RefSeq" id="WP_193692213.1">
    <property type="nucleotide sequence ID" value="NZ_CP062804.1"/>
</dbReference>
<name>A0A7M2H411_9BURK</name>
<dbReference type="PANTHER" id="PTHR36173">
    <property type="entry name" value="RIBONUCLEASE VAPC16-RELATED"/>
    <property type="match status" value="1"/>
</dbReference>
<protein>
    <submittedName>
        <fullName evidence="2">Type II toxin-antitoxin system VapC family toxin</fullName>
    </submittedName>
</protein>
<dbReference type="SUPFAM" id="SSF88723">
    <property type="entry name" value="PIN domain-like"/>
    <property type="match status" value="1"/>
</dbReference>
<dbReference type="PANTHER" id="PTHR36173:SF2">
    <property type="entry name" value="RIBONUCLEASE VAPC16"/>
    <property type="match status" value="1"/>
</dbReference>
<dbReference type="InterPro" id="IPR029060">
    <property type="entry name" value="PIN-like_dom_sf"/>
</dbReference>
<accession>A0A7M2H411</accession>
<dbReference type="AlphaFoldDB" id="A0A7M2H411"/>
<feature type="domain" description="PIN" evidence="1">
    <location>
        <begin position="3"/>
        <end position="121"/>
    </location>
</feature>
<evidence type="ECO:0000259" key="1">
    <source>
        <dbReference type="Pfam" id="PF01850"/>
    </source>
</evidence>
<reference evidence="2 3" key="1">
    <citation type="submission" date="2020-10" db="EMBL/GenBank/DDBJ databases">
        <title>Complete genome sequence of Cupriavidus basilensis CCUG 49340T.</title>
        <authorList>
            <person name="Salva-Serra F."/>
            <person name="Donoso R.A."/>
            <person name="Cho K.H."/>
            <person name="Yoo J.A."/>
            <person name="Lee K."/>
            <person name="Yoon S.-H."/>
            <person name="Perez-Pantoja D."/>
            <person name="Moore E.R.B."/>
        </authorList>
    </citation>
    <scope>NUCLEOTIDE SEQUENCE [LARGE SCALE GENOMIC DNA]</scope>
    <source>
        <strain evidence="3">CCUG 49340</strain>
    </source>
</reference>
<organism evidence="2 3">
    <name type="scientific">Cupriavidus basilensis</name>
    <dbReference type="NCBI Taxonomy" id="68895"/>
    <lineage>
        <taxon>Bacteria</taxon>
        <taxon>Pseudomonadati</taxon>
        <taxon>Pseudomonadota</taxon>
        <taxon>Betaproteobacteria</taxon>
        <taxon>Burkholderiales</taxon>
        <taxon>Burkholderiaceae</taxon>
        <taxon>Cupriavidus</taxon>
    </lineage>
</organism>
<gene>
    <name evidence="2" type="ORF">F7R26_034580</name>
</gene>
<dbReference type="CDD" id="cd09872">
    <property type="entry name" value="PIN_Sll0205-like"/>
    <property type="match status" value="1"/>
</dbReference>
<dbReference type="Proteomes" id="UP000397656">
    <property type="component" value="Chromosome 2"/>
</dbReference>
<evidence type="ECO:0000313" key="3">
    <source>
        <dbReference type="Proteomes" id="UP000397656"/>
    </source>
</evidence>
<dbReference type="EMBL" id="CP062804">
    <property type="protein sequence ID" value="QOT79796.1"/>
    <property type="molecule type" value="Genomic_DNA"/>
</dbReference>